<keyword evidence="3" id="KW-1185">Reference proteome</keyword>
<proteinExistence type="predicted"/>
<dbReference type="AlphaFoldDB" id="A0A4R5VWI7"/>
<feature type="compositionally biased region" description="Polar residues" evidence="1">
    <location>
        <begin position="170"/>
        <end position="179"/>
    </location>
</feature>
<dbReference type="EMBL" id="SMYL01000009">
    <property type="protein sequence ID" value="TDK63546.1"/>
    <property type="molecule type" value="Genomic_DNA"/>
</dbReference>
<reference evidence="2 3" key="1">
    <citation type="submission" date="2019-03" db="EMBL/GenBank/DDBJ databases">
        <title>Sapientia aquatica gen. nov., sp. nov., isolated from a crater lake.</title>
        <authorList>
            <person name="Felfoldi T."/>
            <person name="Szabo A."/>
            <person name="Toth E."/>
            <person name="Schumann P."/>
            <person name="Keki Z."/>
            <person name="Marialigeti K."/>
            <person name="Mathe I."/>
        </authorList>
    </citation>
    <scope>NUCLEOTIDE SEQUENCE [LARGE SCALE GENOMIC DNA]</scope>
    <source>
        <strain evidence="2 3">SA-152</strain>
    </source>
</reference>
<sequence>MTEETNSGESQHVEGVQQPSIEDLQGQLAKANAEAAKERNIRKQLQSERDAAKKAPKENSSEDDYKALWAQEREKAEKLLNKTKAASIESTVKAKLSKAGVLPDAIDAAAKLLDAGMVQWDEDDGVDEVSAQAAVAKLKSQFGFMFEKKVSATDPKHPADNKNNSDKTMSRSQFDSLSPQAKVERMQNGWKLFE</sequence>
<evidence type="ECO:0000313" key="2">
    <source>
        <dbReference type="EMBL" id="TDK63546.1"/>
    </source>
</evidence>
<comment type="caution">
    <text evidence="2">The sequence shown here is derived from an EMBL/GenBank/DDBJ whole genome shotgun (WGS) entry which is preliminary data.</text>
</comment>
<feature type="compositionally biased region" description="Basic and acidic residues" evidence="1">
    <location>
        <begin position="35"/>
        <end position="64"/>
    </location>
</feature>
<organism evidence="2 3">
    <name type="scientific">Sapientia aquatica</name>
    <dbReference type="NCBI Taxonomy" id="1549640"/>
    <lineage>
        <taxon>Bacteria</taxon>
        <taxon>Pseudomonadati</taxon>
        <taxon>Pseudomonadota</taxon>
        <taxon>Betaproteobacteria</taxon>
        <taxon>Burkholderiales</taxon>
        <taxon>Oxalobacteraceae</taxon>
        <taxon>Sapientia</taxon>
    </lineage>
</organism>
<feature type="region of interest" description="Disordered" evidence="1">
    <location>
        <begin position="149"/>
        <end position="194"/>
    </location>
</feature>
<dbReference type="Proteomes" id="UP000294829">
    <property type="component" value="Unassembled WGS sequence"/>
</dbReference>
<feature type="compositionally biased region" description="Polar residues" evidence="1">
    <location>
        <begin position="1"/>
        <end position="10"/>
    </location>
</feature>
<accession>A0A4R5VWI7</accession>
<feature type="compositionally biased region" description="Basic and acidic residues" evidence="1">
    <location>
        <begin position="149"/>
        <end position="169"/>
    </location>
</feature>
<feature type="region of interest" description="Disordered" evidence="1">
    <location>
        <begin position="1"/>
        <end position="64"/>
    </location>
</feature>
<evidence type="ECO:0008006" key="4">
    <source>
        <dbReference type="Google" id="ProtNLM"/>
    </source>
</evidence>
<name>A0A4R5VWI7_9BURK</name>
<gene>
    <name evidence="2" type="ORF">E2I14_15205</name>
</gene>
<evidence type="ECO:0000313" key="3">
    <source>
        <dbReference type="Proteomes" id="UP000294829"/>
    </source>
</evidence>
<evidence type="ECO:0000256" key="1">
    <source>
        <dbReference type="SAM" id="MobiDB-lite"/>
    </source>
</evidence>
<dbReference type="RefSeq" id="WP_133330050.1">
    <property type="nucleotide sequence ID" value="NZ_SMYL01000009.1"/>
</dbReference>
<protein>
    <recommendedName>
        <fullName evidence="4">DUF4355 domain-containing protein</fullName>
    </recommendedName>
</protein>